<gene>
    <name evidence="2" type="ORF">C440_15074</name>
</gene>
<evidence type="ECO:0000313" key="3">
    <source>
        <dbReference type="Proteomes" id="UP000011550"/>
    </source>
</evidence>
<proteinExistence type="predicted"/>
<dbReference type="PATRIC" id="fig|662479.7.peg.3056"/>
<dbReference type="EMBL" id="AOLN01000018">
    <property type="protein sequence ID" value="ELZ91647.1"/>
    <property type="molecule type" value="Genomic_DNA"/>
</dbReference>
<dbReference type="Proteomes" id="UP000011550">
    <property type="component" value="Unassembled WGS sequence"/>
</dbReference>
<feature type="region of interest" description="Disordered" evidence="1">
    <location>
        <begin position="83"/>
        <end position="109"/>
    </location>
</feature>
<reference evidence="2 3" key="1">
    <citation type="journal article" date="2014" name="PLoS Genet.">
        <title>Phylogenetically driven sequencing of extremely halophilic archaea reveals strategies for static and dynamic osmo-response.</title>
        <authorList>
            <person name="Becker E.A."/>
            <person name="Seitzer P.M."/>
            <person name="Tritt A."/>
            <person name="Larsen D."/>
            <person name="Krusor M."/>
            <person name="Yao A.I."/>
            <person name="Wu D."/>
            <person name="Madern D."/>
            <person name="Eisen J.A."/>
            <person name="Darling A.E."/>
            <person name="Facciotti M.T."/>
        </authorList>
    </citation>
    <scope>NUCLEOTIDE SEQUENCE [LARGE SCALE GENOMIC DNA]</scope>
    <source>
        <strain evidence="2 3">ATCC BAA-1512</strain>
    </source>
</reference>
<protein>
    <submittedName>
        <fullName evidence="2">Uncharacterized protein</fullName>
    </submittedName>
</protein>
<dbReference type="AlphaFoldDB" id="M0I6K8"/>
<evidence type="ECO:0000256" key="1">
    <source>
        <dbReference type="SAM" id="MobiDB-lite"/>
    </source>
</evidence>
<name>M0I6K8_9EURY</name>
<comment type="caution">
    <text evidence="2">The sequence shown here is derived from an EMBL/GenBank/DDBJ whole genome shotgun (WGS) entry which is preliminary data.</text>
</comment>
<organism evidence="2 3">
    <name type="scientific">Haloferax mucosum ATCC BAA-1512</name>
    <dbReference type="NCBI Taxonomy" id="662479"/>
    <lineage>
        <taxon>Archaea</taxon>
        <taxon>Methanobacteriati</taxon>
        <taxon>Methanobacteriota</taxon>
        <taxon>Stenosarchaea group</taxon>
        <taxon>Halobacteria</taxon>
        <taxon>Halobacteriales</taxon>
        <taxon>Haloferacaceae</taxon>
        <taxon>Haloferax</taxon>
    </lineage>
</organism>
<keyword evidence="3" id="KW-1185">Reference proteome</keyword>
<evidence type="ECO:0000313" key="2">
    <source>
        <dbReference type="EMBL" id="ELZ91647.1"/>
    </source>
</evidence>
<sequence length="131" mass="13617">MVIGGLLVASAAPAAAASADSKKDDITCEYNPGYTTAVIDFSDASNTELWNDARAFAKASLEKCGLDGREETELAGEVRAHALGEHAPGDLNPGQTIDMAGSGHDPQEDKYGWLMGDVPGWIPIPGDPSTS</sequence>
<accession>M0I6K8</accession>